<protein>
    <submittedName>
        <fullName evidence="1">Uncharacterized protein</fullName>
    </submittedName>
</protein>
<reference evidence="1" key="1">
    <citation type="journal article" date="2013" name="Genome Announc.">
        <title>Draft Genome Sequence of Agarivorans albus Strain MKT 106T, an Agarolytic Marine Bacterium.</title>
        <authorList>
            <person name="Yasuike M."/>
            <person name="Nakamura Y."/>
            <person name="Kai W."/>
            <person name="Fujiwara A."/>
            <person name="Fukui Y."/>
            <person name="Satomi M."/>
            <person name="Sano M."/>
        </authorList>
    </citation>
    <scope>NUCLEOTIDE SEQUENCE [LARGE SCALE GENOMIC DNA]</scope>
</reference>
<accession>R9PQP2</accession>
<name>R9PQP2_AGAAL</name>
<gene>
    <name evidence="1" type="ORF">AALB_3792</name>
</gene>
<dbReference type="AlphaFoldDB" id="R9PQP2"/>
<dbReference type="Proteomes" id="UP000014461">
    <property type="component" value="Unassembled WGS sequence"/>
</dbReference>
<organism evidence="1 2">
    <name type="scientific">Agarivorans albus MKT 106</name>
    <dbReference type="NCBI Taxonomy" id="1331007"/>
    <lineage>
        <taxon>Bacteria</taxon>
        <taxon>Pseudomonadati</taxon>
        <taxon>Pseudomonadota</taxon>
        <taxon>Gammaproteobacteria</taxon>
        <taxon>Alteromonadales</taxon>
        <taxon>Alteromonadaceae</taxon>
        <taxon>Agarivorans</taxon>
    </lineage>
</organism>
<comment type="caution">
    <text evidence="1">The sequence shown here is derived from an EMBL/GenBank/DDBJ whole genome shotgun (WGS) entry which is preliminary data.</text>
</comment>
<evidence type="ECO:0000313" key="1">
    <source>
        <dbReference type="EMBL" id="GAD03712.1"/>
    </source>
</evidence>
<sequence length="39" mass="4558">MGDEVCMVKIAVFLAKIKSNQFIKNLLSKWPLHLKGHYR</sequence>
<dbReference type="EMBL" id="BARX01000032">
    <property type="protein sequence ID" value="GAD03712.1"/>
    <property type="molecule type" value="Genomic_DNA"/>
</dbReference>
<evidence type="ECO:0000313" key="2">
    <source>
        <dbReference type="Proteomes" id="UP000014461"/>
    </source>
</evidence>
<keyword evidence="2" id="KW-1185">Reference proteome</keyword>
<proteinExistence type="predicted"/>